<dbReference type="InterPro" id="IPR029058">
    <property type="entry name" value="AB_hydrolase_fold"/>
</dbReference>
<accession>A0A372G972</accession>
<dbReference type="Gene3D" id="3.40.50.1820">
    <property type="entry name" value="alpha/beta hydrolase"/>
    <property type="match status" value="1"/>
</dbReference>
<gene>
    <name evidence="2" type="ORF">D0T12_29980</name>
</gene>
<dbReference type="OrthoDB" id="5902829at2"/>
<dbReference type="PANTHER" id="PTHR47751">
    <property type="entry name" value="SUPERFAMILY HYDROLASE, PUTATIVE (AFU_ORTHOLOGUE AFUA_2G16580)-RELATED"/>
    <property type="match status" value="1"/>
</dbReference>
<dbReference type="InterPro" id="IPR051411">
    <property type="entry name" value="Polyketide_trans_af380"/>
</dbReference>
<name>A0A372G972_9ACTN</name>
<dbReference type="Gene3D" id="1.10.10.800">
    <property type="match status" value="1"/>
</dbReference>
<dbReference type="GO" id="GO:0016787">
    <property type="term" value="F:hydrolase activity"/>
    <property type="evidence" value="ECO:0007669"/>
    <property type="project" value="UniProtKB-KW"/>
</dbReference>
<dbReference type="Pfam" id="PF12697">
    <property type="entry name" value="Abhydrolase_6"/>
    <property type="match status" value="1"/>
</dbReference>
<keyword evidence="3" id="KW-1185">Reference proteome</keyword>
<dbReference type="Proteomes" id="UP000262882">
    <property type="component" value="Unassembled WGS sequence"/>
</dbReference>
<proteinExistence type="predicted"/>
<comment type="caution">
    <text evidence="2">The sequence shown here is derived from an EMBL/GenBank/DDBJ whole genome shotgun (WGS) entry which is preliminary data.</text>
</comment>
<reference evidence="2 3" key="1">
    <citation type="submission" date="2018-08" db="EMBL/GenBank/DDBJ databases">
        <title>Actinomadura spongicola sp. nov., isolated from marine sponge Leucetta chagosensis.</title>
        <authorList>
            <person name="Li L."/>
            <person name="Lin H.W."/>
        </authorList>
    </citation>
    <scope>NUCLEOTIDE SEQUENCE [LARGE SCALE GENOMIC DNA]</scope>
    <source>
        <strain evidence="2 3">LHW52907</strain>
    </source>
</reference>
<feature type="domain" description="AB hydrolase-1" evidence="1">
    <location>
        <begin position="35"/>
        <end position="275"/>
    </location>
</feature>
<dbReference type="EMBL" id="QVNQ01000011">
    <property type="protein sequence ID" value="RFS81935.1"/>
    <property type="molecule type" value="Genomic_DNA"/>
</dbReference>
<organism evidence="2 3">
    <name type="scientific">Actinomadura spongiicola</name>
    <dbReference type="NCBI Taxonomy" id="2303421"/>
    <lineage>
        <taxon>Bacteria</taxon>
        <taxon>Bacillati</taxon>
        <taxon>Actinomycetota</taxon>
        <taxon>Actinomycetes</taxon>
        <taxon>Streptosporangiales</taxon>
        <taxon>Thermomonosporaceae</taxon>
        <taxon>Actinomadura</taxon>
    </lineage>
</organism>
<dbReference type="SUPFAM" id="SSF53474">
    <property type="entry name" value="alpha/beta-Hydrolases"/>
    <property type="match status" value="1"/>
</dbReference>
<dbReference type="AlphaFoldDB" id="A0A372G972"/>
<sequence length="297" mass="32203">MTSKQKVEFPSGGVTLTGNLFLPDGADPAPGIVVAGTWTSVKELMADRYAERLADRGFAALSFDFTGYGESQGEPRDYEAPELKISDIEHAVTFLAGHPAVDAARLGALGVCAAAMYMSGNAVRDPRIRSLALVAPWLHDPAICRDVYGGDEGVATKLADAARAREQYEKTGEVEYVPVVSGSDPRAAMPFDIDFYLNPERGGLPQWPNRFAVMAWDGWLQYDSISLAPQLTQPVLLVHSEDAAIPDGARRFHAALPGPKEFVWTEGDQFAFYDQEPQVTTATDAAAAHFTRTLLPE</sequence>
<evidence type="ECO:0000259" key="1">
    <source>
        <dbReference type="Pfam" id="PF12697"/>
    </source>
</evidence>
<dbReference type="InterPro" id="IPR000073">
    <property type="entry name" value="AB_hydrolase_1"/>
</dbReference>
<dbReference type="RefSeq" id="WP_117403827.1">
    <property type="nucleotide sequence ID" value="NZ_QVNQ01000011.1"/>
</dbReference>
<dbReference type="PANTHER" id="PTHR47751:SF1">
    <property type="entry name" value="SUPERFAMILY HYDROLASE, PUTATIVE (AFU_ORTHOLOGUE AFUA_2G16580)-RELATED"/>
    <property type="match status" value="1"/>
</dbReference>
<evidence type="ECO:0000313" key="2">
    <source>
        <dbReference type="EMBL" id="RFS81935.1"/>
    </source>
</evidence>
<evidence type="ECO:0000313" key="3">
    <source>
        <dbReference type="Proteomes" id="UP000262882"/>
    </source>
</evidence>
<protein>
    <submittedName>
        <fullName evidence="2">Alpha/beta hydrolase</fullName>
    </submittedName>
</protein>
<keyword evidence="2" id="KW-0378">Hydrolase</keyword>